<keyword evidence="3" id="KW-0472">Membrane</keyword>
<keyword evidence="7" id="KW-1185">Reference proteome</keyword>
<name>A0A8F9XLX8_9BACT</name>
<sequence length="386" mass="40141">MNAATLPPPAPRAATPVPSSTHPALHRRTRRVKKYWKPVLGIVVGLAIVAWVSHVLIHVYHYEKTDDAYITGHVHQVSAQVAGRVQTVLVDDNDDVKAGQVLARLDPLEFQIGAQKAAAALAQAKAQLDQAHAGVAQAVAAATEAKARVSQATAQQAQTQAQLGLAKLTLARNEQLFSNGGAITQADLDNARSGFAAAQAAQAANEANLAAARAGVGSAAAAQTVAQAQVEAAQASVAAAEAAGRDAQRQLDYATVVAPAAGRIGNKAVEPGNRVQAGQTLFNLAQADVWIVANFKETQLPLMKPGQAVDITVDALPDHDLHGTVDSLAPATGAQFALLPADNATGNFNKVVQRVPVKIVLDHAAVERLGARLRPGLSVIVDVRVR</sequence>
<proteinExistence type="predicted"/>
<dbReference type="EMBL" id="CP080507">
    <property type="protein sequence ID" value="QYM79479.1"/>
    <property type="molecule type" value="Genomic_DNA"/>
</dbReference>
<protein>
    <submittedName>
        <fullName evidence="6">HlyD family secretion protein</fullName>
    </submittedName>
</protein>
<dbReference type="AlphaFoldDB" id="A0A8F9XLX8"/>
<dbReference type="Gene3D" id="1.10.287.470">
    <property type="entry name" value="Helix hairpin bin"/>
    <property type="match status" value="2"/>
</dbReference>
<feature type="compositionally biased region" description="Pro residues" evidence="2">
    <location>
        <begin position="1"/>
        <end position="11"/>
    </location>
</feature>
<dbReference type="GO" id="GO:0030313">
    <property type="term" value="C:cell envelope"/>
    <property type="evidence" value="ECO:0007669"/>
    <property type="project" value="UniProtKB-SubCell"/>
</dbReference>
<evidence type="ECO:0000313" key="7">
    <source>
        <dbReference type="Proteomes" id="UP000825051"/>
    </source>
</evidence>
<feature type="region of interest" description="Disordered" evidence="2">
    <location>
        <begin position="1"/>
        <end position="26"/>
    </location>
</feature>
<evidence type="ECO:0000259" key="4">
    <source>
        <dbReference type="Pfam" id="PF25917"/>
    </source>
</evidence>
<accession>A0A8F9XLX8</accession>
<feature type="domain" description="Multidrug resistance protein MdtA-like barrel-sandwich hybrid" evidence="4">
    <location>
        <begin position="76"/>
        <end position="284"/>
    </location>
</feature>
<keyword evidence="3" id="KW-1133">Transmembrane helix</keyword>
<reference evidence="6" key="1">
    <citation type="submission" date="2021-08" db="EMBL/GenBank/DDBJ databases">
        <title>Genome of a novel bacterium of the phylum Verrucomicrobia, Oleiharenicola sp. KSB-15.</title>
        <authorList>
            <person name="Chung J.-H."/>
            <person name="Ahn J.-H."/>
            <person name="Yoon Y."/>
            <person name="Kim D.-Y."/>
            <person name="An S.-H."/>
            <person name="Park I."/>
            <person name="Yeon J."/>
        </authorList>
    </citation>
    <scope>NUCLEOTIDE SEQUENCE</scope>
    <source>
        <strain evidence="6">KSB-15</strain>
    </source>
</reference>
<feature type="domain" description="CusB-like beta-barrel" evidence="5">
    <location>
        <begin position="289"/>
        <end position="332"/>
    </location>
</feature>
<dbReference type="InterPro" id="IPR058792">
    <property type="entry name" value="Beta-barrel_RND_2"/>
</dbReference>
<keyword evidence="3" id="KW-0812">Transmembrane</keyword>
<dbReference type="Gene3D" id="2.40.50.100">
    <property type="match status" value="1"/>
</dbReference>
<dbReference type="InterPro" id="IPR050739">
    <property type="entry name" value="MFP"/>
</dbReference>
<dbReference type="Pfam" id="PF25954">
    <property type="entry name" value="Beta-barrel_RND_2"/>
    <property type="match status" value="1"/>
</dbReference>
<feature type="transmembrane region" description="Helical" evidence="3">
    <location>
        <begin position="35"/>
        <end position="57"/>
    </location>
</feature>
<comment type="subcellular location">
    <subcellularLocation>
        <location evidence="1">Cell envelope</location>
    </subcellularLocation>
</comment>
<evidence type="ECO:0000256" key="2">
    <source>
        <dbReference type="SAM" id="MobiDB-lite"/>
    </source>
</evidence>
<dbReference type="RefSeq" id="WP_220163408.1">
    <property type="nucleotide sequence ID" value="NZ_CP080507.1"/>
</dbReference>
<dbReference type="PANTHER" id="PTHR30386:SF19">
    <property type="entry name" value="MULTIDRUG EXPORT PROTEIN EMRA-RELATED"/>
    <property type="match status" value="1"/>
</dbReference>
<dbReference type="PRINTS" id="PR01490">
    <property type="entry name" value="RTXTOXIND"/>
</dbReference>
<evidence type="ECO:0000256" key="3">
    <source>
        <dbReference type="SAM" id="Phobius"/>
    </source>
</evidence>
<dbReference type="Proteomes" id="UP000825051">
    <property type="component" value="Chromosome"/>
</dbReference>
<dbReference type="Gene3D" id="2.40.30.170">
    <property type="match status" value="1"/>
</dbReference>
<dbReference type="InterPro" id="IPR058625">
    <property type="entry name" value="MdtA-like_BSH"/>
</dbReference>
<dbReference type="KEGG" id="ole:K0B96_02360"/>
<organism evidence="6 7">
    <name type="scientific">Horticoccus luteus</name>
    <dbReference type="NCBI Taxonomy" id="2862869"/>
    <lineage>
        <taxon>Bacteria</taxon>
        <taxon>Pseudomonadati</taxon>
        <taxon>Verrucomicrobiota</taxon>
        <taxon>Opitutia</taxon>
        <taxon>Opitutales</taxon>
        <taxon>Opitutaceae</taxon>
        <taxon>Horticoccus</taxon>
    </lineage>
</organism>
<evidence type="ECO:0000313" key="6">
    <source>
        <dbReference type="EMBL" id="QYM79479.1"/>
    </source>
</evidence>
<evidence type="ECO:0000259" key="5">
    <source>
        <dbReference type="Pfam" id="PF25954"/>
    </source>
</evidence>
<gene>
    <name evidence="6" type="ORF">K0B96_02360</name>
</gene>
<dbReference type="SUPFAM" id="SSF111369">
    <property type="entry name" value="HlyD-like secretion proteins"/>
    <property type="match status" value="2"/>
</dbReference>
<evidence type="ECO:0000256" key="1">
    <source>
        <dbReference type="ARBA" id="ARBA00004196"/>
    </source>
</evidence>
<dbReference type="PANTHER" id="PTHR30386">
    <property type="entry name" value="MEMBRANE FUSION SUBUNIT OF EMRAB-TOLC MULTIDRUG EFFLUX PUMP"/>
    <property type="match status" value="1"/>
</dbReference>
<dbReference type="Pfam" id="PF25917">
    <property type="entry name" value="BSH_RND"/>
    <property type="match status" value="1"/>
</dbReference>